<gene>
    <name evidence="6" type="primary">LOC125540587</name>
</gene>
<dbReference type="GO" id="GO:0016102">
    <property type="term" value="P:diterpenoid biosynthetic process"/>
    <property type="evidence" value="ECO:0007669"/>
    <property type="project" value="InterPro"/>
</dbReference>
<dbReference type="InterPro" id="IPR005630">
    <property type="entry name" value="Terpene_synthase_metal-bd"/>
</dbReference>
<dbReference type="GO" id="GO:0010333">
    <property type="term" value="F:terpene synthase activity"/>
    <property type="evidence" value="ECO:0007669"/>
    <property type="project" value="InterPro"/>
</dbReference>
<evidence type="ECO:0000259" key="5">
    <source>
        <dbReference type="Pfam" id="PF03936"/>
    </source>
</evidence>
<accession>A0A8R7P8U9</accession>
<dbReference type="InterPro" id="IPR008949">
    <property type="entry name" value="Isoprenoid_synthase_dom_sf"/>
</dbReference>
<dbReference type="InterPro" id="IPR008930">
    <property type="entry name" value="Terpenoid_cyclase/PrenylTrfase"/>
</dbReference>
<dbReference type="PANTHER" id="PTHR31225">
    <property type="entry name" value="OS04G0344100 PROTEIN-RELATED"/>
    <property type="match status" value="1"/>
</dbReference>
<reference evidence="7" key="1">
    <citation type="journal article" date="2013" name="Nature">
        <title>Draft genome of the wheat A-genome progenitor Triticum urartu.</title>
        <authorList>
            <person name="Ling H.Q."/>
            <person name="Zhao S."/>
            <person name="Liu D."/>
            <person name="Wang J."/>
            <person name="Sun H."/>
            <person name="Zhang C."/>
            <person name="Fan H."/>
            <person name="Li D."/>
            <person name="Dong L."/>
            <person name="Tao Y."/>
            <person name="Gao C."/>
            <person name="Wu H."/>
            <person name="Li Y."/>
            <person name="Cui Y."/>
            <person name="Guo X."/>
            <person name="Zheng S."/>
            <person name="Wang B."/>
            <person name="Yu K."/>
            <person name="Liang Q."/>
            <person name="Yang W."/>
            <person name="Lou X."/>
            <person name="Chen J."/>
            <person name="Feng M."/>
            <person name="Jian J."/>
            <person name="Zhang X."/>
            <person name="Luo G."/>
            <person name="Jiang Y."/>
            <person name="Liu J."/>
            <person name="Wang Z."/>
            <person name="Sha Y."/>
            <person name="Zhang B."/>
            <person name="Wu H."/>
            <person name="Tang D."/>
            <person name="Shen Q."/>
            <person name="Xue P."/>
            <person name="Zou S."/>
            <person name="Wang X."/>
            <person name="Liu X."/>
            <person name="Wang F."/>
            <person name="Yang Y."/>
            <person name="An X."/>
            <person name="Dong Z."/>
            <person name="Zhang K."/>
            <person name="Zhang X."/>
            <person name="Luo M.C."/>
            <person name="Dvorak J."/>
            <person name="Tong Y."/>
            <person name="Wang J."/>
            <person name="Yang H."/>
            <person name="Li Z."/>
            <person name="Wang D."/>
            <person name="Zhang A."/>
            <person name="Wang J."/>
        </authorList>
    </citation>
    <scope>NUCLEOTIDE SEQUENCE</scope>
    <source>
        <strain evidence="7">cv. G1812</strain>
    </source>
</reference>
<dbReference type="Gene3D" id="1.10.600.10">
    <property type="entry name" value="Farnesyl Diphosphate Synthase"/>
    <property type="match status" value="1"/>
</dbReference>
<dbReference type="Gramene" id="TuG1812G0200000150.01.T01">
    <property type="protein sequence ID" value="TuG1812G0200000150.01.T01"/>
    <property type="gene ID" value="TuG1812G0200000150.01"/>
</dbReference>
<reference evidence="6" key="3">
    <citation type="submission" date="2022-06" db="UniProtKB">
        <authorList>
            <consortium name="EnsemblPlants"/>
        </authorList>
    </citation>
    <scope>IDENTIFICATION</scope>
</reference>
<proteinExistence type="predicted"/>
<evidence type="ECO:0000313" key="7">
    <source>
        <dbReference type="Proteomes" id="UP000015106"/>
    </source>
</evidence>
<dbReference type="InterPro" id="IPR034741">
    <property type="entry name" value="Terpene_cyclase-like_1_C"/>
</dbReference>
<evidence type="ECO:0000313" key="6">
    <source>
        <dbReference type="EnsemblPlants" id="TuG1812G0200000150.01.T01"/>
    </source>
</evidence>
<dbReference type="EnsemblPlants" id="TuG1812G0200000150.01.T01">
    <property type="protein sequence ID" value="TuG1812G0200000150.01.T01"/>
    <property type="gene ID" value="TuG1812G0200000150.01"/>
</dbReference>
<dbReference type="Proteomes" id="UP000015106">
    <property type="component" value="Chromosome 2"/>
</dbReference>
<dbReference type="Gene3D" id="1.50.10.130">
    <property type="entry name" value="Terpene synthase, N-terminal domain"/>
    <property type="match status" value="1"/>
</dbReference>
<organism evidence="6 7">
    <name type="scientific">Triticum urartu</name>
    <name type="common">Red wild einkorn</name>
    <name type="synonym">Crithodium urartu</name>
    <dbReference type="NCBI Taxonomy" id="4572"/>
    <lineage>
        <taxon>Eukaryota</taxon>
        <taxon>Viridiplantae</taxon>
        <taxon>Streptophyta</taxon>
        <taxon>Embryophyta</taxon>
        <taxon>Tracheophyta</taxon>
        <taxon>Spermatophyta</taxon>
        <taxon>Magnoliopsida</taxon>
        <taxon>Liliopsida</taxon>
        <taxon>Poales</taxon>
        <taxon>Poaceae</taxon>
        <taxon>BOP clade</taxon>
        <taxon>Pooideae</taxon>
        <taxon>Triticodae</taxon>
        <taxon>Triticeae</taxon>
        <taxon>Triticinae</taxon>
        <taxon>Triticum</taxon>
    </lineage>
</organism>
<comment type="cofactor">
    <cofactor evidence="1">
        <name>Mn(2+)</name>
        <dbReference type="ChEBI" id="CHEBI:29035"/>
    </cofactor>
</comment>
<dbReference type="InterPro" id="IPR044814">
    <property type="entry name" value="Terpene_cyclase_plant_C1"/>
</dbReference>
<reference evidence="6" key="2">
    <citation type="submission" date="2018-03" db="EMBL/GenBank/DDBJ databases">
        <title>The Triticum urartu genome reveals the dynamic nature of wheat genome evolution.</title>
        <authorList>
            <person name="Ling H."/>
            <person name="Ma B."/>
            <person name="Shi X."/>
            <person name="Liu H."/>
            <person name="Dong L."/>
            <person name="Sun H."/>
            <person name="Cao Y."/>
            <person name="Gao Q."/>
            <person name="Zheng S."/>
            <person name="Li Y."/>
            <person name="Yu Y."/>
            <person name="Du H."/>
            <person name="Qi M."/>
            <person name="Li Y."/>
            <person name="Yu H."/>
            <person name="Cui Y."/>
            <person name="Wang N."/>
            <person name="Chen C."/>
            <person name="Wu H."/>
            <person name="Zhao Y."/>
            <person name="Zhang J."/>
            <person name="Li Y."/>
            <person name="Zhou W."/>
            <person name="Zhang B."/>
            <person name="Hu W."/>
            <person name="Eijk M."/>
            <person name="Tang J."/>
            <person name="Witsenboer H."/>
            <person name="Zhao S."/>
            <person name="Li Z."/>
            <person name="Zhang A."/>
            <person name="Wang D."/>
            <person name="Liang C."/>
        </authorList>
    </citation>
    <scope>NUCLEOTIDE SEQUENCE [LARGE SCALE GENOMIC DNA]</scope>
    <source>
        <strain evidence="6">cv. G1812</strain>
    </source>
</reference>
<dbReference type="CDD" id="cd00684">
    <property type="entry name" value="Terpene_cyclase_plant_C1"/>
    <property type="match status" value="1"/>
</dbReference>
<dbReference type="SFLD" id="SFLDS00005">
    <property type="entry name" value="Isoprenoid_Synthase_Type_I"/>
    <property type="match status" value="1"/>
</dbReference>
<name>A0A8R7P8U9_TRIUA</name>
<dbReference type="AlphaFoldDB" id="A0A8R7P8U9"/>
<dbReference type="FunFam" id="1.10.600.10:FF:000007">
    <property type="entry name" value="Isoprene synthase, chloroplastic"/>
    <property type="match status" value="1"/>
</dbReference>
<evidence type="ECO:0000256" key="2">
    <source>
        <dbReference type="ARBA" id="ARBA00001946"/>
    </source>
</evidence>
<feature type="domain" description="Terpene synthase metal-binding" evidence="5">
    <location>
        <begin position="212"/>
        <end position="449"/>
    </location>
</feature>
<dbReference type="PANTHER" id="PTHR31225:SF186">
    <property type="entry name" value="TAU-CADINOL SYNTHASE"/>
    <property type="match status" value="1"/>
</dbReference>
<comment type="cofactor">
    <cofactor evidence="2">
        <name>Mg(2+)</name>
        <dbReference type="ChEBI" id="CHEBI:18420"/>
    </cofactor>
</comment>
<dbReference type="SUPFAM" id="SSF48576">
    <property type="entry name" value="Terpenoid synthases"/>
    <property type="match status" value="1"/>
</dbReference>
<dbReference type="Pfam" id="PF03936">
    <property type="entry name" value="Terpene_synth_C"/>
    <property type="match status" value="1"/>
</dbReference>
<evidence type="ECO:0000259" key="4">
    <source>
        <dbReference type="Pfam" id="PF01397"/>
    </source>
</evidence>
<dbReference type="SFLD" id="SFLDG01019">
    <property type="entry name" value="Terpene_Cyclase_Like_1_C_Termi"/>
    <property type="match status" value="1"/>
</dbReference>
<dbReference type="SUPFAM" id="SSF48239">
    <property type="entry name" value="Terpenoid cyclases/Protein prenyltransferases"/>
    <property type="match status" value="1"/>
</dbReference>
<keyword evidence="7" id="KW-1185">Reference proteome</keyword>
<keyword evidence="3" id="KW-0479">Metal-binding</keyword>
<dbReference type="Pfam" id="PF01397">
    <property type="entry name" value="Terpene_synth"/>
    <property type="match status" value="1"/>
</dbReference>
<dbReference type="InterPro" id="IPR050148">
    <property type="entry name" value="Terpene_synthase-like"/>
</dbReference>
<dbReference type="InterPro" id="IPR001906">
    <property type="entry name" value="Terpene_synth_N"/>
</dbReference>
<feature type="domain" description="Terpene synthase N-terminal" evidence="4">
    <location>
        <begin position="3"/>
        <end position="154"/>
    </location>
</feature>
<dbReference type="InterPro" id="IPR036965">
    <property type="entry name" value="Terpene_synth_N_sf"/>
</dbReference>
<protein>
    <submittedName>
        <fullName evidence="6">Uncharacterized protein</fullName>
    </submittedName>
</protein>
<evidence type="ECO:0000256" key="1">
    <source>
        <dbReference type="ARBA" id="ARBA00001936"/>
    </source>
</evidence>
<sequence>MRVKADKLKEDIHKLLKTSKGSVVEKMTLLDALQHLGIDHLFQEQINTVIDEIHKSEFNSDCLYEVALHFRLLREHGCWVSPDIFNQFQGKDGSFNMDTITSEPRGLLCLYNAAYLAIHGEPELDNAICFARQHLESMRGSLKYPLSEQVKRNLEIPLPRTLNRIDAPYYIAEYKHDQACNPSVLELAKLDFNLLQCLHQRELKAFCRWGNDLYEDVGLSYSRNRIVECYFWSYTVHYEQHYGHARLILAKLFALSSLLDDTFDMHATLEEGRKLNEAIQKWDDSAITLLPEYLKRYYVKLMKTFSEFENELKQDRKYRIVHCRKAFQTLCKHYQQESEWFHSSHIPSFEDHVKCSVISAGTPSLVIGSLVGMGDEATDEAFKWALGYPDIVKACGEVTRFMDDLAAFKHGKNKLDVASSLESYINQHHVTSEVAIAVLEIFVEEAWKTTNRARFDDRRALLPFVNRVANLTKSMTMLFRDKGDLYTFSRGNKDRIQRHFIDPLQL</sequence>
<evidence type="ECO:0000256" key="3">
    <source>
        <dbReference type="ARBA" id="ARBA00022723"/>
    </source>
</evidence>
<dbReference type="GO" id="GO:0000287">
    <property type="term" value="F:magnesium ion binding"/>
    <property type="evidence" value="ECO:0007669"/>
    <property type="project" value="InterPro"/>
</dbReference>